<proteinExistence type="predicted"/>
<dbReference type="EMBL" id="JALNTG010000030">
    <property type="protein sequence ID" value="MDD9320312.1"/>
    <property type="molecule type" value="Genomic_DNA"/>
</dbReference>
<dbReference type="AlphaFoldDB" id="A0AB35K4U5"/>
<evidence type="ECO:0000313" key="2">
    <source>
        <dbReference type="Proteomes" id="UP001150055"/>
    </source>
</evidence>
<reference evidence="1" key="1">
    <citation type="submission" date="2022-12" db="EMBL/GenBank/DDBJ databases">
        <title>Acinetobacter lactucae: Emerging opportunistic pathogenic species of genus Acinetobacter isolated from immunocompromised patients in clinical settings of India.</title>
        <authorList>
            <person name="Amar A.K."/>
            <person name="Sawant A.R."/>
            <person name="Meera M."/>
            <person name="Tomar A."/>
            <person name="Sistla S."/>
            <person name="Prashanth K."/>
        </authorList>
    </citation>
    <scope>NUCLEOTIDE SEQUENCE</scope>
    <source>
        <strain evidence="1">PKAL1828C</strain>
    </source>
</reference>
<gene>
    <name evidence="1" type="ORF">M0O54_09305</name>
</gene>
<organism evidence="1 2">
    <name type="scientific">Acinetobacter lactucae</name>
    <dbReference type="NCBI Taxonomy" id="1785128"/>
    <lineage>
        <taxon>Bacteria</taxon>
        <taxon>Pseudomonadati</taxon>
        <taxon>Pseudomonadota</taxon>
        <taxon>Gammaproteobacteria</taxon>
        <taxon>Moraxellales</taxon>
        <taxon>Moraxellaceae</taxon>
        <taxon>Acinetobacter</taxon>
        <taxon>Acinetobacter calcoaceticus/baumannii complex</taxon>
    </lineage>
</organism>
<dbReference type="RefSeq" id="WP_274579078.1">
    <property type="nucleotide sequence ID" value="NZ_JALNTG010000030.1"/>
</dbReference>
<evidence type="ECO:0000313" key="1">
    <source>
        <dbReference type="EMBL" id="MDD9320312.1"/>
    </source>
</evidence>
<comment type="caution">
    <text evidence="1">The sequence shown here is derived from an EMBL/GenBank/DDBJ whole genome shotgun (WGS) entry which is preliminary data.</text>
</comment>
<name>A0AB35K4U5_9GAMM</name>
<accession>A0AB35K4U5</accession>
<protein>
    <submittedName>
        <fullName evidence="1">Uncharacterized protein</fullName>
    </submittedName>
</protein>
<dbReference type="Proteomes" id="UP001150055">
    <property type="component" value="Unassembled WGS sequence"/>
</dbReference>
<sequence length="79" mass="8930">MVIILINVKNQPSSIDQINEAIELINEAVTSKQLEEARNTATAFIDAAYESEDITLNQKHQLLKKVRTAYRIQYIGAAR</sequence>